<keyword evidence="1" id="KW-1133">Transmembrane helix</keyword>
<organism evidence="2">
    <name type="scientific">marine sediment metagenome</name>
    <dbReference type="NCBI Taxonomy" id="412755"/>
    <lineage>
        <taxon>unclassified sequences</taxon>
        <taxon>metagenomes</taxon>
        <taxon>ecological metagenomes</taxon>
    </lineage>
</organism>
<comment type="caution">
    <text evidence="2">The sequence shown here is derived from an EMBL/GenBank/DDBJ whole genome shotgun (WGS) entry which is preliminary data.</text>
</comment>
<feature type="transmembrane region" description="Helical" evidence="1">
    <location>
        <begin position="247"/>
        <end position="266"/>
    </location>
</feature>
<proteinExistence type="predicted"/>
<feature type="non-terminal residue" evidence="2">
    <location>
        <position position="1"/>
    </location>
</feature>
<accession>X0ZI02</accession>
<evidence type="ECO:0000256" key="1">
    <source>
        <dbReference type="SAM" id="Phobius"/>
    </source>
</evidence>
<gene>
    <name evidence="2" type="ORF">S01H4_15418</name>
</gene>
<name>X0ZI02_9ZZZZ</name>
<dbReference type="EMBL" id="BART01006758">
    <property type="protein sequence ID" value="GAG69270.1"/>
    <property type="molecule type" value="Genomic_DNA"/>
</dbReference>
<sequence length="307" mass="35150">VDTAQPMDLPNYAATTKKNQGCCCGGKKDYRSFTEYVNGLINKTTEKSPDKEFFYNQLWGENTKYNRALFGFFLWNTKLDGVAPYGVQAHYNDQGKYVISDFDAELKEFNSLYPSADGPILTLQWEAFREGIDDVRYLTYYDQLLTQLEEQDQAQAQTLKTELDKEIRNYNLGTDNGKSPWRLEVSDAAYQATREYVIEKILEVSELLTDPVPVEEQDQAPTKIQVKQSKQDFDELIKTGSGSGNSIWWWLIGVLAVITGLALLFIKIGKNAFQQLVNINKFGIIKPINKLTKIRLYNFNNIKLNLL</sequence>
<dbReference type="AlphaFoldDB" id="X0ZI02"/>
<reference evidence="2" key="1">
    <citation type="journal article" date="2014" name="Front. Microbiol.">
        <title>High frequency of phylogenetically diverse reductive dehalogenase-homologous genes in deep subseafloor sedimentary metagenomes.</title>
        <authorList>
            <person name="Kawai M."/>
            <person name="Futagami T."/>
            <person name="Toyoda A."/>
            <person name="Takaki Y."/>
            <person name="Nishi S."/>
            <person name="Hori S."/>
            <person name="Arai W."/>
            <person name="Tsubouchi T."/>
            <person name="Morono Y."/>
            <person name="Uchiyama I."/>
            <person name="Ito T."/>
            <person name="Fujiyama A."/>
            <person name="Inagaki F."/>
            <person name="Takami H."/>
        </authorList>
    </citation>
    <scope>NUCLEOTIDE SEQUENCE</scope>
    <source>
        <strain evidence="2">Expedition CK06-06</strain>
    </source>
</reference>
<evidence type="ECO:0000313" key="2">
    <source>
        <dbReference type="EMBL" id="GAG69270.1"/>
    </source>
</evidence>
<protein>
    <recommendedName>
        <fullName evidence="3">Glycoside hydrolase 123 C-terminal domain-containing protein</fullName>
    </recommendedName>
</protein>
<keyword evidence="1" id="KW-0812">Transmembrane</keyword>
<keyword evidence="1" id="KW-0472">Membrane</keyword>
<evidence type="ECO:0008006" key="3">
    <source>
        <dbReference type="Google" id="ProtNLM"/>
    </source>
</evidence>